<evidence type="ECO:0000313" key="2">
    <source>
        <dbReference type="EMBL" id="MDK9498228.1"/>
    </source>
</evidence>
<proteinExistence type="predicted"/>
<dbReference type="EMBL" id="JASITI010000027">
    <property type="protein sequence ID" value="MDK9498228.1"/>
    <property type="molecule type" value="Genomic_DNA"/>
</dbReference>
<gene>
    <name evidence="2" type="ORF">QEZ40_003178</name>
</gene>
<feature type="compositionally biased region" description="Low complexity" evidence="1">
    <location>
        <begin position="153"/>
        <end position="173"/>
    </location>
</feature>
<organism evidence="2 3">
    <name type="scientific">Streptomyces katrae</name>
    <dbReference type="NCBI Taxonomy" id="68223"/>
    <lineage>
        <taxon>Bacteria</taxon>
        <taxon>Bacillati</taxon>
        <taxon>Actinomycetota</taxon>
        <taxon>Actinomycetes</taxon>
        <taxon>Kitasatosporales</taxon>
        <taxon>Streptomycetaceae</taxon>
        <taxon>Streptomyces</taxon>
    </lineage>
</organism>
<sequence>MSLRDDLRSAAHVDKLPDLRLLSVGQDWDAVRVSAETGFLALARLRAADEELGPVLYDRLGQRLYFAVPTGSRSLWQDLPVHVLGVGSWLVAPDPNCSDGHTGGWCELPDDETLTDPAALRRAMEQQHTDPVRHLTVVPEETPPWTPWNAPVSTPTSSASPAASRSLSALRRS</sequence>
<dbReference type="Proteomes" id="UP001223390">
    <property type="component" value="Unassembled WGS sequence"/>
</dbReference>
<evidence type="ECO:0000313" key="3">
    <source>
        <dbReference type="Proteomes" id="UP001223390"/>
    </source>
</evidence>
<reference evidence="2 3" key="1">
    <citation type="submission" date="2023-05" db="EMBL/GenBank/DDBJ databases">
        <title>Sequencing and Assembly of Streptomyces sp. NP73.</title>
        <authorList>
            <person name="Konwar A.N."/>
            <person name="Saikia K."/>
            <person name="Thakur D."/>
        </authorList>
    </citation>
    <scope>NUCLEOTIDE SEQUENCE [LARGE SCALE GENOMIC DNA]</scope>
    <source>
        <strain evidence="2 3">NP73</strain>
    </source>
</reference>
<evidence type="ECO:0000256" key="1">
    <source>
        <dbReference type="SAM" id="MobiDB-lite"/>
    </source>
</evidence>
<feature type="region of interest" description="Disordered" evidence="1">
    <location>
        <begin position="126"/>
        <end position="173"/>
    </location>
</feature>
<accession>A0ABT7GXB2</accession>
<comment type="caution">
    <text evidence="2">The sequence shown here is derived from an EMBL/GenBank/DDBJ whole genome shotgun (WGS) entry which is preliminary data.</text>
</comment>
<protein>
    <submittedName>
        <fullName evidence="2">Uncharacterized protein</fullName>
    </submittedName>
</protein>
<dbReference type="RefSeq" id="WP_285343932.1">
    <property type="nucleotide sequence ID" value="NZ_JASITI010000027.1"/>
</dbReference>
<keyword evidence="3" id="KW-1185">Reference proteome</keyword>
<name>A0ABT7GXB2_9ACTN</name>